<accession>A0ABW9BB16</accession>
<name>A0ABW9BB16_9BURK</name>
<feature type="domain" description="Carrier" evidence="1">
    <location>
        <begin position="57"/>
        <end position="138"/>
    </location>
</feature>
<dbReference type="Proteomes" id="UP001629274">
    <property type="component" value="Unassembled WGS sequence"/>
</dbReference>
<gene>
    <name evidence="2" type="ORF">PQR03_04785</name>
</gene>
<proteinExistence type="predicted"/>
<dbReference type="PROSITE" id="PS50075">
    <property type="entry name" value="CARRIER"/>
    <property type="match status" value="1"/>
</dbReference>
<comment type="caution">
    <text evidence="2">The sequence shown here is derived from an EMBL/GenBank/DDBJ whole genome shotgun (WGS) entry which is preliminary data.</text>
</comment>
<evidence type="ECO:0000313" key="2">
    <source>
        <dbReference type="EMBL" id="MFM0237438.1"/>
    </source>
</evidence>
<organism evidence="2 3">
    <name type="scientific">Paraburkholderia phytofirmans</name>
    <dbReference type="NCBI Taxonomy" id="261302"/>
    <lineage>
        <taxon>Bacteria</taxon>
        <taxon>Pseudomonadati</taxon>
        <taxon>Pseudomonadota</taxon>
        <taxon>Betaproteobacteria</taxon>
        <taxon>Burkholderiales</taxon>
        <taxon>Burkholderiaceae</taxon>
        <taxon>Paraburkholderia</taxon>
    </lineage>
</organism>
<evidence type="ECO:0000259" key="1">
    <source>
        <dbReference type="PROSITE" id="PS50075"/>
    </source>
</evidence>
<dbReference type="SUPFAM" id="SSF47336">
    <property type="entry name" value="ACP-like"/>
    <property type="match status" value="1"/>
</dbReference>
<dbReference type="InterPro" id="IPR009081">
    <property type="entry name" value="PP-bd_ACP"/>
</dbReference>
<dbReference type="Pfam" id="PF00550">
    <property type="entry name" value="PP-binding"/>
    <property type="match status" value="1"/>
</dbReference>
<dbReference type="EMBL" id="JAQQDR010000002">
    <property type="protein sequence ID" value="MFM0237438.1"/>
    <property type="molecule type" value="Genomic_DNA"/>
</dbReference>
<dbReference type="Gene3D" id="1.10.1200.10">
    <property type="entry name" value="ACP-like"/>
    <property type="match status" value="1"/>
</dbReference>
<sequence length="139" mass="15164">MTWIIWSGVACTCGRVCCDPSLPIDANQSGSRRLMSNSWHTVWAQIMMETNEAFADASFAAKVLGVVAVVYAETHRDAIDPNAVKFYSQFERDLGFDSLARADLFGRIEQALHVRVPLEDFATVPTPALNACAVARAAA</sequence>
<dbReference type="RefSeq" id="WP_408257789.1">
    <property type="nucleotide sequence ID" value="NZ_JAQQCK010000001.1"/>
</dbReference>
<protein>
    <submittedName>
        <fullName evidence="2">Acyl carrier protein</fullName>
    </submittedName>
</protein>
<evidence type="ECO:0000313" key="3">
    <source>
        <dbReference type="Proteomes" id="UP001629274"/>
    </source>
</evidence>
<keyword evidence="3" id="KW-1185">Reference proteome</keyword>
<dbReference type="InterPro" id="IPR036736">
    <property type="entry name" value="ACP-like_sf"/>
</dbReference>
<reference evidence="2 3" key="1">
    <citation type="journal article" date="2024" name="Chem. Sci.">
        <title>Discovery of megapolipeptins by genome mining of a Burkholderiales bacteria collection.</title>
        <authorList>
            <person name="Paulo B.S."/>
            <person name="Recchia M.J.J."/>
            <person name="Lee S."/>
            <person name="Fergusson C.H."/>
            <person name="Romanowski S.B."/>
            <person name="Hernandez A."/>
            <person name="Krull N."/>
            <person name="Liu D.Y."/>
            <person name="Cavanagh H."/>
            <person name="Bos A."/>
            <person name="Gray C.A."/>
            <person name="Murphy B.T."/>
            <person name="Linington R.G."/>
            <person name="Eustaquio A.S."/>
        </authorList>
    </citation>
    <scope>NUCLEOTIDE SEQUENCE [LARGE SCALE GENOMIC DNA]</scope>
    <source>
        <strain evidence="2 3">RL17-351-BIE-A</strain>
    </source>
</reference>